<organism evidence="1 2">
    <name type="scientific">Brachionus plicatilis</name>
    <name type="common">Marine rotifer</name>
    <name type="synonym">Brachionus muelleri</name>
    <dbReference type="NCBI Taxonomy" id="10195"/>
    <lineage>
        <taxon>Eukaryota</taxon>
        <taxon>Metazoa</taxon>
        <taxon>Spiralia</taxon>
        <taxon>Gnathifera</taxon>
        <taxon>Rotifera</taxon>
        <taxon>Eurotatoria</taxon>
        <taxon>Monogononta</taxon>
        <taxon>Pseudotrocha</taxon>
        <taxon>Ploima</taxon>
        <taxon>Brachionidae</taxon>
        <taxon>Brachionus</taxon>
    </lineage>
</organism>
<comment type="caution">
    <text evidence="1">The sequence shown here is derived from an EMBL/GenBank/DDBJ whole genome shotgun (WGS) entry which is preliminary data.</text>
</comment>
<sequence length="101" mass="11955">MIIMKVENDHLIQVFLPNLTPNFEKLTLKQYLLKPNDSFLMNFSPSQKLFQKLFRSKINLDLQNPSLSLAWIKYVFAFPAGQNSWKKNSIYSFGVLYERKH</sequence>
<dbReference type="EMBL" id="REGN01011844">
    <property type="protein sequence ID" value="RMZ96850.1"/>
    <property type="molecule type" value="Genomic_DNA"/>
</dbReference>
<dbReference type="AlphaFoldDB" id="A0A3M7PDK5"/>
<keyword evidence="2" id="KW-1185">Reference proteome</keyword>
<accession>A0A3M7PDK5</accession>
<gene>
    <name evidence="1" type="ORF">BpHYR1_008141</name>
</gene>
<name>A0A3M7PDK5_BRAPC</name>
<reference evidence="1 2" key="1">
    <citation type="journal article" date="2018" name="Sci. Rep.">
        <title>Genomic signatures of local adaptation to the degree of environmental predictability in rotifers.</title>
        <authorList>
            <person name="Franch-Gras L."/>
            <person name="Hahn C."/>
            <person name="Garcia-Roger E.M."/>
            <person name="Carmona M.J."/>
            <person name="Serra M."/>
            <person name="Gomez A."/>
        </authorList>
    </citation>
    <scope>NUCLEOTIDE SEQUENCE [LARGE SCALE GENOMIC DNA]</scope>
    <source>
        <strain evidence="1">HYR1</strain>
    </source>
</reference>
<evidence type="ECO:0000313" key="1">
    <source>
        <dbReference type="EMBL" id="RMZ96850.1"/>
    </source>
</evidence>
<evidence type="ECO:0000313" key="2">
    <source>
        <dbReference type="Proteomes" id="UP000276133"/>
    </source>
</evidence>
<proteinExistence type="predicted"/>
<protein>
    <submittedName>
        <fullName evidence="1">Uncharacterized protein</fullName>
    </submittedName>
</protein>
<dbReference type="Proteomes" id="UP000276133">
    <property type="component" value="Unassembled WGS sequence"/>
</dbReference>